<dbReference type="WBParaSite" id="PSU_v2.g21282.t1">
    <property type="protein sequence ID" value="PSU_v2.g21282.t1"/>
    <property type="gene ID" value="PSU_v2.g21282"/>
</dbReference>
<organism evidence="3 4">
    <name type="scientific">Panagrolaimus superbus</name>
    <dbReference type="NCBI Taxonomy" id="310955"/>
    <lineage>
        <taxon>Eukaryota</taxon>
        <taxon>Metazoa</taxon>
        <taxon>Ecdysozoa</taxon>
        <taxon>Nematoda</taxon>
        <taxon>Chromadorea</taxon>
        <taxon>Rhabditida</taxon>
        <taxon>Tylenchina</taxon>
        <taxon>Panagrolaimomorpha</taxon>
        <taxon>Panagrolaimoidea</taxon>
        <taxon>Panagrolaimidae</taxon>
        <taxon>Panagrolaimus</taxon>
    </lineage>
</organism>
<reference evidence="4" key="1">
    <citation type="submission" date="2022-11" db="UniProtKB">
        <authorList>
            <consortium name="WormBaseParasite"/>
        </authorList>
    </citation>
    <scope>IDENTIFICATION</scope>
</reference>
<name>A0A914YUW6_9BILA</name>
<feature type="signal peptide" evidence="2">
    <location>
        <begin position="1"/>
        <end position="17"/>
    </location>
</feature>
<protein>
    <submittedName>
        <fullName evidence="4">Uncharacterized protein</fullName>
    </submittedName>
</protein>
<evidence type="ECO:0000256" key="2">
    <source>
        <dbReference type="SAM" id="SignalP"/>
    </source>
</evidence>
<feature type="region of interest" description="Disordered" evidence="1">
    <location>
        <begin position="67"/>
        <end position="98"/>
    </location>
</feature>
<dbReference type="AlphaFoldDB" id="A0A914YUW6"/>
<proteinExistence type="predicted"/>
<keyword evidence="3" id="KW-1185">Reference proteome</keyword>
<evidence type="ECO:0000256" key="1">
    <source>
        <dbReference type="SAM" id="MobiDB-lite"/>
    </source>
</evidence>
<evidence type="ECO:0000313" key="3">
    <source>
        <dbReference type="Proteomes" id="UP000887577"/>
    </source>
</evidence>
<feature type="chain" id="PRO_5036972699" evidence="2">
    <location>
        <begin position="18"/>
        <end position="175"/>
    </location>
</feature>
<keyword evidence="2" id="KW-0732">Signal</keyword>
<dbReference type="Proteomes" id="UP000887577">
    <property type="component" value="Unplaced"/>
</dbReference>
<accession>A0A914YUW6</accession>
<evidence type="ECO:0000313" key="4">
    <source>
        <dbReference type="WBParaSite" id="PSU_v2.g21282.t1"/>
    </source>
</evidence>
<sequence length="175" mass="19055">MLVFNLIIIIRIYGTSHQTTSCSSDVGSSSSPDYESFPLIKSETVVCDNFVLNNRLRARNTIFGGSMRAPRPTSGCHPHPSLRNSIRIRPPPLQGPSPEEDIYSLCGSERGIDVPSPLIPNGSIRHTRSVSNAMSSISVTTVNRASYALSKQSSKAIIKPPPPYPGRVMVSFMLL</sequence>